<dbReference type="InterPro" id="IPR041657">
    <property type="entry name" value="HTH_17"/>
</dbReference>
<evidence type="ECO:0000313" key="3">
    <source>
        <dbReference type="Proteomes" id="UP001243757"/>
    </source>
</evidence>
<dbReference type="Proteomes" id="UP001243757">
    <property type="component" value="Unassembled WGS sequence"/>
</dbReference>
<reference evidence="2 3" key="1">
    <citation type="submission" date="2023-05" db="EMBL/GenBank/DDBJ databases">
        <title>Pseudodonghicola sp. nov.</title>
        <authorList>
            <person name="Huang J."/>
        </authorList>
    </citation>
    <scope>NUCLEOTIDE SEQUENCE [LARGE SCALE GENOMIC DNA]</scope>
    <source>
        <strain evidence="2 3">IC7</strain>
    </source>
</reference>
<proteinExistence type="predicted"/>
<sequence>MKLSDATRVYGLSRTTFYRMIGKGKLSARKVEGSTMLSIAELDGIFRAE</sequence>
<evidence type="ECO:0000259" key="1">
    <source>
        <dbReference type="Pfam" id="PF12728"/>
    </source>
</evidence>
<accession>A0ABT7F1L3</accession>
<dbReference type="EMBL" id="JASNJD010000008">
    <property type="protein sequence ID" value="MDK3018477.1"/>
    <property type="molecule type" value="Genomic_DNA"/>
</dbReference>
<protein>
    <submittedName>
        <fullName evidence="2">Helix-turn-helix domain-containing protein</fullName>
    </submittedName>
</protein>
<dbReference type="RefSeq" id="WP_284481293.1">
    <property type="nucleotide sequence ID" value="NZ_JASNJD010000008.1"/>
</dbReference>
<organism evidence="2 3">
    <name type="scientific">Pseudodonghicola flavimaris</name>
    <dbReference type="NCBI Taxonomy" id="3050036"/>
    <lineage>
        <taxon>Bacteria</taxon>
        <taxon>Pseudomonadati</taxon>
        <taxon>Pseudomonadota</taxon>
        <taxon>Alphaproteobacteria</taxon>
        <taxon>Rhodobacterales</taxon>
        <taxon>Paracoccaceae</taxon>
        <taxon>Pseudodonghicola</taxon>
    </lineage>
</organism>
<feature type="domain" description="Helix-turn-helix" evidence="1">
    <location>
        <begin position="2"/>
        <end position="43"/>
    </location>
</feature>
<dbReference type="Pfam" id="PF12728">
    <property type="entry name" value="HTH_17"/>
    <property type="match status" value="1"/>
</dbReference>
<comment type="caution">
    <text evidence="2">The sequence shown here is derived from an EMBL/GenBank/DDBJ whole genome shotgun (WGS) entry which is preliminary data.</text>
</comment>
<evidence type="ECO:0000313" key="2">
    <source>
        <dbReference type="EMBL" id="MDK3018477.1"/>
    </source>
</evidence>
<gene>
    <name evidence="2" type="ORF">QO033_12385</name>
</gene>
<name>A0ABT7F1L3_9RHOB</name>
<keyword evidence="3" id="KW-1185">Reference proteome</keyword>